<dbReference type="InterPro" id="IPR036179">
    <property type="entry name" value="Ig-like_dom_sf"/>
</dbReference>
<keyword evidence="1" id="KW-0812">Transmembrane</keyword>
<dbReference type="Proteomes" id="UP000503349">
    <property type="component" value="Chromosome 13"/>
</dbReference>
<keyword evidence="1" id="KW-1133">Transmembrane helix</keyword>
<keyword evidence="1" id="KW-0472">Membrane</keyword>
<dbReference type="PROSITE" id="PS51257">
    <property type="entry name" value="PROKAR_LIPOPROTEIN"/>
    <property type="match status" value="1"/>
</dbReference>
<dbReference type="Gene3D" id="2.60.40.10">
    <property type="entry name" value="Immunoglobulins"/>
    <property type="match status" value="1"/>
</dbReference>
<evidence type="ECO:0000313" key="2">
    <source>
        <dbReference type="EMBL" id="KAF3697583.1"/>
    </source>
</evidence>
<dbReference type="EMBL" id="CM015724">
    <property type="protein sequence ID" value="KAF3697583.1"/>
    <property type="molecule type" value="Genomic_DNA"/>
</dbReference>
<evidence type="ECO:0000313" key="3">
    <source>
        <dbReference type="Proteomes" id="UP000503349"/>
    </source>
</evidence>
<feature type="transmembrane region" description="Helical" evidence="1">
    <location>
        <begin position="42"/>
        <end position="65"/>
    </location>
</feature>
<accession>A0A6G1Q5F3</accession>
<sequence>MKNLTRSHAGTYYCAVASCGKILLGNGTNVDIEYEVKSYTSVVYFLSGALTFTSILAVLLTFTLFKIIKRNKSQRTGSQLRFSRPHTTNTEVNQDSDNLQYAALRVNLPNRSKRQKINTESECVYSSVKV</sequence>
<gene>
    <name evidence="2" type="ORF">EXN66_Car013263</name>
</gene>
<reference evidence="3" key="2">
    <citation type="submission" date="2019-02" db="EMBL/GenBank/DDBJ databases">
        <title>Opniocepnalus argus Var Kimnra genome.</title>
        <authorList>
            <person name="Zhou C."/>
            <person name="Xiao S."/>
        </authorList>
    </citation>
    <scope>NUCLEOTIDE SEQUENCE [LARGE SCALE GENOMIC DNA]</scope>
</reference>
<reference evidence="2 3" key="1">
    <citation type="submission" date="2019-02" db="EMBL/GenBank/DDBJ databases">
        <title>Opniocepnalus argus genome.</title>
        <authorList>
            <person name="Zhou C."/>
            <person name="Xiao S."/>
        </authorList>
    </citation>
    <scope>NUCLEOTIDE SEQUENCE [LARGE SCALE GENOMIC DNA]</scope>
    <source>
        <strain evidence="2">OARG1902GOOAL</strain>
        <tissue evidence="2">Muscle</tissue>
    </source>
</reference>
<dbReference type="SUPFAM" id="SSF48726">
    <property type="entry name" value="Immunoglobulin"/>
    <property type="match status" value="1"/>
</dbReference>
<keyword evidence="3" id="KW-1185">Reference proteome</keyword>
<organism evidence="2 3">
    <name type="scientific">Channa argus</name>
    <name type="common">Northern snakehead</name>
    <name type="synonym">Ophicephalus argus</name>
    <dbReference type="NCBI Taxonomy" id="215402"/>
    <lineage>
        <taxon>Eukaryota</taxon>
        <taxon>Metazoa</taxon>
        <taxon>Chordata</taxon>
        <taxon>Craniata</taxon>
        <taxon>Vertebrata</taxon>
        <taxon>Euteleostomi</taxon>
        <taxon>Actinopterygii</taxon>
        <taxon>Neopterygii</taxon>
        <taxon>Teleostei</taxon>
        <taxon>Neoteleostei</taxon>
        <taxon>Acanthomorphata</taxon>
        <taxon>Anabantaria</taxon>
        <taxon>Anabantiformes</taxon>
        <taxon>Channoidei</taxon>
        <taxon>Channidae</taxon>
        <taxon>Channa</taxon>
    </lineage>
</organism>
<proteinExistence type="predicted"/>
<name>A0A6G1Q5F3_CHAAH</name>
<evidence type="ECO:0000256" key="1">
    <source>
        <dbReference type="SAM" id="Phobius"/>
    </source>
</evidence>
<protein>
    <recommendedName>
        <fullName evidence="4">Immunoglobulin subtype domain-containing protein</fullName>
    </recommendedName>
</protein>
<dbReference type="InterPro" id="IPR013783">
    <property type="entry name" value="Ig-like_fold"/>
</dbReference>
<evidence type="ECO:0008006" key="4">
    <source>
        <dbReference type="Google" id="ProtNLM"/>
    </source>
</evidence>
<dbReference type="AlphaFoldDB" id="A0A6G1Q5F3"/>